<dbReference type="InterPro" id="IPR029052">
    <property type="entry name" value="Metallo-depent_PP-like"/>
</dbReference>
<dbReference type="NCBIfam" id="TIGR00282">
    <property type="entry name" value="TIGR00282 family metallophosphoesterase"/>
    <property type="match status" value="1"/>
</dbReference>
<protein>
    <submittedName>
        <fullName evidence="1">TIGR00282 family metallophosphoesterase</fullName>
    </submittedName>
</protein>
<dbReference type="Proteomes" id="UP000232227">
    <property type="component" value="Chromosome"/>
</dbReference>
<reference evidence="1 2" key="1">
    <citation type="submission" date="2017-09" db="EMBL/GenBank/DDBJ databases">
        <title>SPAdes assembly of the Mesoplasma lactucae genome.</title>
        <authorList>
            <person name="Knight T.F."/>
            <person name="Rubinstein R."/>
            <person name="Citino T."/>
        </authorList>
    </citation>
    <scope>NUCLEOTIDE SEQUENCE [LARGE SCALE GENOMIC DNA]</scope>
    <source>
        <strain evidence="1 2">831-C4</strain>
    </source>
</reference>
<dbReference type="SUPFAM" id="SSF56300">
    <property type="entry name" value="Metallo-dependent phosphatases"/>
    <property type="match status" value="1"/>
</dbReference>
<name>A0A291IRW8_9MOLU</name>
<dbReference type="CDD" id="cd07382">
    <property type="entry name" value="MPP_DR1281"/>
    <property type="match status" value="1"/>
</dbReference>
<dbReference type="AlphaFoldDB" id="A0A291IRW8"/>
<proteinExistence type="predicted"/>
<dbReference type="RefSeq" id="WP_096862811.1">
    <property type="nucleotide sequence ID" value="NZ_CP023668.1"/>
</dbReference>
<dbReference type="PANTHER" id="PTHR36303">
    <property type="entry name" value="2',3'-CYCLIC-NUCLEOTIDE 2'-PHOSPHODIESTERASE"/>
    <property type="match status" value="1"/>
</dbReference>
<organism evidence="1 2">
    <name type="scientific">Mesoplasma lactucae ATCC 49193</name>
    <dbReference type="NCBI Taxonomy" id="81460"/>
    <lineage>
        <taxon>Bacteria</taxon>
        <taxon>Bacillati</taxon>
        <taxon>Mycoplasmatota</taxon>
        <taxon>Mollicutes</taxon>
        <taxon>Entomoplasmatales</taxon>
        <taxon>Entomoplasmataceae</taxon>
        <taxon>Mesoplasma</taxon>
    </lineage>
</organism>
<dbReference type="EMBL" id="CP023668">
    <property type="protein sequence ID" value="ATG97523.1"/>
    <property type="molecule type" value="Genomic_DNA"/>
</dbReference>
<dbReference type="OrthoDB" id="9801109at2"/>
<keyword evidence="2" id="KW-1185">Reference proteome</keyword>
<dbReference type="InterPro" id="IPR005235">
    <property type="entry name" value="YmdB-like"/>
</dbReference>
<dbReference type="PIRSF" id="PIRSF004789">
    <property type="entry name" value="DR1281"/>
    <property type="match status" value="1"/>
</dbReference>
<evidence type="ECO:0000313" key="1">
    <source>
        <dbReference type="EMBL" id="ATG97523.1"/>
    </source>
</evidence>
<accession>A0A291IRW8</accession>
<dbReference type="Gene3D" id="3.60.21.10">
    <property type="match status" value="1"/>
</dbReference>
<sequence length="265" mass="29691">MKVLMLGDIYAKPGRQIVHQELKNIVLNNDIDFVVVNGENATHGKSISKNSFDEIKSWGVDVITSGNHIFKNKEVLDYIDDNPTLLRPMNMYSYLPGKGYVIVKKNNKKFCIVNLIGTSFMDKADSPYEAMDEFLKQDLDYDYLLIDFHAEATAEKLAFAWNYDGKINALVGTHTHVQTADERILPKGSAYISDLGMCGATNTIIGADPKAVIYKEKTGLPSRFEPGDSKEKQVCGVIIELDDKTNKTKNIERVFVKTTLIEGEN</sequence>
<evidence type="ECO:0000313" key="2">
    <source>
        <dbReference type="Proteomes" id="UP000232227"/>
    </source>
</evidence>
<gene>
    <name evidence="1" type="ORF">CP520_02015</name>
</gene>
<dbReference type="PANTHER" id="PTHR36303:SF1">
    <property type="entry name" value="2',3'-CYCLIC-NUCLEOTIDE 2'-PHOSPHODIESTERASE"/>
    <property type="match status" value="1"/>
</dbReference>
<dbReference type="GO" id="GO:0004113">
    <property type="term" value="F:2',3'-cyclic-nucleotide 3'-phosphodiesterase activity"/>
    <property type="evidence" value="ECO:0007669"/>
    <property type="project" value="TreeGrafter"/>
</dbReference>
<dbReference type="Pfam" id="PF13277">
    <property type="entry name" value="YmdB"/>
    <property type="match status" value="1"/>
</dbReference>
<dbReference type="KEGG" id="mlac:CP520_02015"/>